<reference evidence="3" key="1">
    <citation type="submission" date="2021-11" db="EMBL/GenBank/DDBJ databases">
        <authorList>
            <consortium name="Genoscope - CEA"/>
            <person name="William W."/>
        </authorList>
    </citation>
    <scope>NUCLEOTIDE SEQUENCE</scope>
</reference>
<gene>
    <name evidence="3" type="ORF">PECAL_6P16690</name>
</gene>
<dbReference type="EMBL" id="CAKKNE010000006">
    <property type="protein sequence ID" value="CAH0380032.1"/>
    <property type="molecule type" value="Genomic_DNA"/>
</dbReference>
<feature type="domain" description="CRAL-TRIO" evidence="2">
    <location>
        <begin position="127"/>
        <end position="302"/>
    </location>
</feature>
<feature type="signal peptide" evidence="1">
    <location>
        <begin position="1"/>
        <end position="15"/>
    </location>
</feature>
<keyword evidence="1" id="KW-0732">Signal</keyword>
<feature type="chain" id="PRO_5035292623" description="CRAL-TRIO domain-containing protein" evidence="1">
    <location>
        <begin position="16"/>
        <end position="304"/>
    </location>
</feature>
<dbReference type="InterPro" id="IPR001251">
    <property type="entry name" value="CRAL-TRIO_dom"/>
</dbReference>
<comment type="caution">
    <text evidence="3">The sequence shown here is derived from an EMBL/GenBank/DDBJ whole genome shotgun (WGS) entry which is preliminary data.</text>
</comment>
<dbReference type="Gene3D" id="3.40.525.10">
    <property type="entry name" value="CRAL-TRIO lipid binding domain"/>
    <property type="match status" value="1"/>
</dbReference>
<dbReference type="PROSITE" id="PS50191">
    <property type="entry name" value="CRAL_TRIO"/>
    <property type="match status" value="1"/>
</dbReference>
<dbReference type="Pfam" id="PF00650">
    <property type="entry name" value="CRAL_TRIO"/>
    <property type="match status" value="1"/>
</dbReference>
<name>A0A8J2T3F6_9STRA</name>
<evidence type="ECO:0000259" key="2">
    <source>
        <dbReference type="PROSITE" id="PS50191"/>
    </source>
</evidence>
<organism evidence="3 4">
    <name type="scientific">Pelagomonas calceolata</name>
    <dbReference type="NCBI Taxonomy" id="35677"/>
    <lineage>
        <taxon>Eukaryota</taxon>
        <taxon>Sar</taxon>
        <taxon>Stramenopiles</taxon>
        <taxon>Ochrophyta</taxon>
        <taxon>Pelagophyceae</taxon>
        <taxon>Pelagomonadales</taxon>
        <taxon>Pelagomonadaceae</taxon>
        <taxon>Pelagomonas</taxon>
    </lineage>
</organism>
<dbReference type="Proteomes" id="UP000789595">
    <property type="component" value="Unassembled WGS sequence"/>
</dbReference>
<dbReference type="InterPro" id="IPR036865">
    <property type="entry name" value="CRAL-TRIO_dom_sf"/>
</dbReference>
<dbReference type="OrthoDB" id="2015280at2759"/>
<evidence type="ECO:0000313" key="3">
    <source>
        <dbReference type="EMBL" id="CAH0380032.1"/>
    </source>
</evidence>
<protein>
    <recommendedName>
        <fullName evidence="2">CRAL-TRIO domain-containing protein</fullName>
    </recommendedName>
</protein>
<evidence type="ECO:0000256" key="1">
    <source>
        <dbReference type="SAM" id="SignalP"/>
    </source>
</evidence>
<sequence length="304" mass="33123">MRCIAAFVLLHCASAFVAPTASTRRSHVQLHAAAVIEPAKDVPKLLEKQRATVDALKGVAPDFSEVALLRFALAFPTQSEAATALKETLAWRSGAGSEIVAKAGAAYKEAFATGKWNNDPVREGAPHAKTINQYITEKNILTMSTAEGDLVYVIRASLIDDTKMMRQVSVAQLTEFLLYVKEIHALVADARSARTGRLCTVVFANDISGISQIPDRKFSQALTQSSEQYEKLYPSLAGATMIMNLPFVLQAFVGLFTPLFPQSLQDRLKFVPAPYLGKLKDLTPLAGGASRKVFLGELKRLLKK</sequence>
<keyword evidence="4" id="KW-1185">Reference proteome</keyword>
<proteinExistence type="predicted"/>
<evidence type="ECO:0000313" key="4">
    <source>
        <dbReference type="Proteomes" id="UP000789595"/>
    </source>
</evidence>
<dbReference type="AlphaFoldDB" id="A0A8J2T3F6"/>
<accession>A0A8J2T3F6</accession>
<dbReference type="SUPFAM" id="SSF52087">
    <property type="entry name" value="CRAL/TRIO domain"/>
    <property type="match status" value="1"/>
</dbReference>